<feature type="binding site" evidence="2">
    <location>
        <position position="58"/>
    </location>
    <ligand>
        <name>Zn(2+)</name>
        <dbReference type="ChEBI" id="CHEBI:29105"/>
    </ligand>
</feature>
<comment type="cofactor">
    <cofactor evidence="2">
        <name>Zn(2+)</name>
        <dbReference type="ChEBI" id="CHEBI:29105"/>
    </cofactor>
    <text evidence="2">Binds 1 zinc ion per subunit.</text>
</comment>
<gene>
    <name evidence="4" type="ORF">GGR12_001833</name>
</gene>
<name>A0A7W6NQ95_9CAUL</name>
<comment type="similarity">
    <text evidence="1">Belongs to the beta-class carbonic anhydrase family.</text>
</comment>
<dbReference type="PANTHER" id="PTHR11002">
    <property type="entry name" value="CARBONIC ANHYDRASE"/>
    <property type="match status" value="1"/>
</dbReference>
<feature type="binding site" evidence="2">
    <location>
        <position position="114"/>
    </location>
    <ligand>
        <name>Zn(2+)</name>
        <dbReference type="ChEBI" id="CHEBI:29105"/>
    </ligand>
</feature>
<protein>
    <submittedName>
        <fullName evidence="4">Carbonic anhydrase</fullName>
        <ecNumber evidence="4">4.2.1.1</ecNumber>
    </submittedName>
</protein>
<dbReference type="PANTHER" id="PTHR11002:SF79">
    <property type="entry name" value="CARBONIC ANHYDRASE 2"/>
    <property type="match status" value="1"/>
</dbReference>
<feature type="region of interest" description="Disordered" evidence="3">
    <location>
        <begin position="206"/>
        <end position="225"/>
    </location>
</feature>
<dbReference type="GO" id="GO:0008270">
    <property type="term" value="F:zinc ion binding"/>
    <property type="evidence" value="ECO:0007669"/>
    <property type="project" value="InterPro"/>
</dbReference>
<reference evidence="4 5" key="1">
    <citation type="submission" date="2020-08" db="EMBL/GenBank/DDBJ databases">
        <title>Genomic Encyclopedia of Type Strains, Phase IV (KMG-IV): sequencing the most valuable type-strain genomes for metagenomic binning, comparative biology and taxonomic classification.</title>
        <authorList>
            <person name="Goeker M."/>
        </authorList>
    </citation>
    <scope>NUCLEOTIDE SEQUENCE [LARGE SCALE GENOMIC DNA]</scope>
    <source>
        <strain evidence="4 5">DSM 23960</strain>
    </source>
</reference>
<evidence type="ECO:0000256" key="1">
    <source>
        <dbReference type="ARBA" id="ARBA00006217"/>
    </source>
</evidence>
<sequence>MANAPAPAPLPGPDEALAMLLEGNAAFLRGENNLGHVKAGDLDDLQGGQHPIATIVGCADSRTPPTILFNQGFGRLFSIRVAGNTVDRRGLASIVYAVKHLHCPLVVVMGHTGCGAVAAAEAIVDGKAQMDPSLEEMIVPIIPAVLDARRSGAADMALRAVEENARRVAEKLVTADTSLADAIKAGKLKVVAAVKQMHSGEVRFLEMSPSPAPSAGAHAGELEPA</sequence>
<keyword evidence="4" id="KW-0456">Lyase</keyword>
<feature type="binding site" evidence="2">
    <location>
        <position position="111"/>
    </location>
    <ligand>
        <name>Zn(2+)</name>
        <dbReference type="ChEBI" id="CHEBI:29105"/>
    </ligand>
</feature>
<organism evidence="4 5">
    <name type="scientific">Brevundimonas lenta</name>
    <dbReference type="NCBI Taxonomy" id="424796"/>
    <lineage>
        <taxon>Bacteria</taxon>
        <taxon>Pseudomonadati</taxon>
        <taxon>Pseudomonadota</taxon>
        <taxon>Alphaproteobacteria</taxon>
        <taxon>Caulobacterales</taxon>
        <taxon>Caulobacteraceae</taxon>
        <taxon>Brevundimonas</taxon>
    </lineage>
</organism>
<evidence type="ECO:0000313" key="5">
    <source>
        <dbReference type="Proteomes" id="UP000529946"/>
    </source>
</evidence>
<dbReference type="SUPFAM" id="SSF53056">
    <property type="entry name" value="beta-carbonic anhydrase, cab"/>
    <property type="match status" value="1"/>
</dbReference>
<evidence type="ECO:0000313" key="4">
    <source>
        <dbReference type="EMBL" id="MBB4082967.1"/>
    </source>
</evidence>
<accession>A0A7W6NQ95</accession>
<dbReference type="Pfam" id="PF00484">
    <property type="entry name" value="Pro_CA"/>
    <property type="match status" value="1"/>
</dbReference>
<comment type="caution">
    <text evidence="4">The sequence shown here is derived from an EMBL/GenBank/DDBJ whole genome shotgun (WGS) entry which is preliminary data.</text>
</comment>
<dbReference type="GO" id="GO:0004089">
    <property type="term" value="F:carbonate dehydratase activity"/>
    <property type="evidence" value="ECO:0007669"/>
    <property type="project" value="UniProtKB-EC"/>
</dbReference>
<dbReference type="Gene3D" id="3.40.1050.10">
    <property type="entry name" value="Carbonic anhydrase"/>
    <property type="match status" value="1"/>
</dbReference>
<keyword evidence="2" id="KW-0862">Zinc</keyword>
<dbReference type="EMBL" id="JACIDM010000002">
    <property type="protein sequence ID" value="MBB4082967.1"/>
    <property type="molecule type" value="Genomic_DNA"/>
</dbReference>
<dbReference type="InterPro" id="IPR036874">
    <property type="entry name" value="Carbonic_anhydrase_sf"/>
</dbReference>
<proteinExistence type="inferred from homology"/>
<dbReference type="InterPro" id="IPR001765">
    <property type="entry name" value="Carbonic_anhydrase"/>
</dbReference>
<dbReference type="Proteomes" id="UP000529946">
    <property type="component" value="Unassembled WGS sequence"/>
</dbReference>
<dbReference type="AlphaFoldDB" id="A0A7W6NQ95"/>
<feature type="binding site" evidence="2">
    <location>
        <position position="60"/>
    </location>
    <ligand>
        <name>Zn(2+)</name>
        <dbReference type="ChEBI" id="CHEBI:29105"/>
    </ligand>
</feature>
<keyword evidence="5" id="KW-1185">Reference proteome</keyword>
<keyword evidence="2" id="KW-0479">Metal-binding</keyword>
<dbReference type="EC" id="4.2.1.1" evidence="4"/>
<dbReference type="SMART" id="SM00947">
    <property type="entry name" value="Pro_CA"/>
    <property type="match status" value="1"/>
</dbReference>
<evidence type="ECO:0000256" key="3">
    <source>
        <dbReference type="SAM" id="MobiDB-lite"/>
    </source>
</evidence>
<evidence type="ECO:0000256" key="2">
    <source>
        <dbReference type="PIRSR" id="PIRSR601765-1"/>
    </source>
</evidence>